<dbReference type="AlphaFoldDB" id="A0A5B8VH58"/>
<feature type="binding site" evidence="7">
    <location>
        <position position="16"/>
    </location>
    <ligand>
        <name>Mg(2+)</name>
        <dbReference type="ChEBI" id="CHEBI:18420"/>
    </ligand>
</feature>
<dbReference type="PANTHER" id="PTHR21485">
    <property type="entry name" value="HAD SUPERFAMILY MEMBERS CMAS AND KDSC"/>
    <property type="match status" value="1"/>
</dbReference>
<evidence type="ECO:0000313" key="8">
    <source>
        <dbReference type="EMBL" id="QEC70917.1"/>
    </source>
</evidence>
<dbReference type="Proteomes" id="UP000321291">
    <property type="component" value="Chromosome"/>
</dbReference>
<keyword evidence="9" id="KW-1185">Reference proteome</keyword>
<gene>
    <name evidence="8" type="ORF">FSB73_03725</name>
</gene>
<dbReference type="SFLD" id="SFLDG01136">
    <property type="entry name" value="C1.6:_Phosphoserine_Phosphatas"/>
    <property type="match status" value="1"/>
</dbReference>
<keyword evidence="5" id="KW-0378">Hydrolase</keyword>
<evidence type="ECO:0000256" key="5">
    <source>
        <dbReference type="ARBA" id="ARBA00022801"/>
    </source>
</evidence>
<evidence type="ECO:0000256" key="3">
    <source>
        <dbReference type="ARBA" id="ARBA00011881"/>
    </source>
</evidence>
<dbReference type="InterPro" id="IPR023214">
    <property type="entry name" value="HAD_sf"/>
</dbReference>
<evidence type="ECO:0000256" key="7">
    <source>
        <dbReference type="PIRSR" id="PIRSR006118-2"/>
    </source>
</evidence>
<dbReference type="GO" id="GO:0046872">
    <property type="term" value="F:metal ion binding"/>
    <property type="evidence" value="ECO:0007669"/>
    <property type="project" value="UniProtKB-KW"/>
</dbReference>
<dbReference type="OrthoDB" id="9805604at2"/>
<feature type="binding site" evidence="7">
    <location>
        <position position="18"/>
    </location>
    <ligand>
        <name>substrate</name>
    </ligand>
</feature>
<comment type="similarity">
    <text evidence="2">Belongs to the KdsC family.</text>
</comment>
<dbReference type="GO" id="GO:0016788">
    <property type="term" value="F:hydrolase activity, acting on ester bonds"/>
    <property type="evidence" value="ECO:0007669"/>
    <property type="project" value="InterPro"/>
</dbReference>
<dbReference type="SUPFAM" id="SSF56784">
    <property type="entry name" value="HAD-like"/>
    <property type="match status" value="1"/>
</dbReference>
<evidence type="ECO:0000256" key="4">
    <source>
        <dbReference type="ARBA" id="ARBA00022723"/>
    </source>
</evidence>
<name>A0A5B8VH58_9BACT</name>
<comment type="subunit">
    <text evidence="3">Homotetramer.</text>
</comment>
<evidence type="ECO:0000256" key="1">
    <source>
        <dbReference type="ARBA" id="ARBA00001946"/>
    </source>
</evidence>
<dbReference type="InterPro" id="IPR050793">
    <property type="entry name" value="CMP-NeuNAc_synthase"/>
</dbReference>
<dbReference type="InterPro" id="IPR036412">
    <property type="entry name" value="HAD-like_sf"/>
</dbReference>
<dbReference type="PIRSF" id="PIRSF006118">
    <property type="entry name" value="KDO8-P_Ptase"/>
    <property type="match status" value="1"/>
</dbReference>
<evidence type="ECO:0000313" key="9">
    <source>
        <dbReference type="Proteomes" id="UP000321291"/>
    </source>
</evidence>
<proteinExistence type="inferred from homology"/>
<dbReference type="GO" id="GO:0008781">
    <property type="term" value="F:N-acylneuraminate cytidylyltransferase activity"/>
    <property type="evidence" value="ECO:0007669"/>
    <property type="project" value="TreeGrafter"/>
</dbReference>
<sequence>MNSLELFKQVKAFVFDIDGVMTDNSVVLLPDFNIDGKIVMARTMSVRDGYAIQLAVKLGYPVAVISGGKDTGAGKRLHGLGVKHVFMDVKDKVACFEAFIKDYNLDPASVLFMGDDIPDYQLMLVAGIKTCPADACNEIKALAAYLSPIKGGHGCVRDVIEKTLKLQNNWPLTTDIQAK</sequence>
<comment type="cofactor">
    <cofactor evidence="1 7">
        <name>Mg(2+)</name>
        <dbReference type="ChEBI" id="CHEBI:18420"/>
    </cofactor>
</comment>
<reference evidence="8 9" key="1">
    <citation type="journal article" date="2017" name="Int. J. Syst. Evol. Microbiol.">
        <title>Arachidicoccus ginsenosidivorans sp. nov., with ginsenoside-converting activity isolated from ginseng cultivating soil.</title>
        <authorList>
            <person name="Siddiqi M.Z."/>
            <person name="Aslam Z."/>
            <person name="Im W.T."/>
        </authorList>
    </citation>
    <scope>NUCLEOTIDE SEQUENCE [LARGE SCALE GENOMIC DNA]</scope>
    <source>
        <strain evidence="8 9">Gsoil 809</strain>
    </source>
</reference>
<dbReference type="Pfam" id="PF00702">
    <property type="entry name" value="Hydrolase"/>
    <property type="match status" value="1"/>
</dbReference>
<dbReference type="SFLD" id="SFLDS00003">
    <property type="entry name" value="Haloacid_Dehalogenase"/>
    <property type="match status" value="1"/>
</dbReference>
<dbReference type="PANTHER" id="PTHR21485:SF3">
    <property type="entry name" value="N-ACYLNEURAMINATE CYTIDYLYLTRANSFERASE"/>
    <property type="match status" value="1"/>
</dbReference>
<evidence type="ECO:0000256" key="2">
    <source>
        <dbReference type="ARBA" id="ARBA00005893"/>
    </source>
</evidence>
<protein>
    <submittedName>
        <fullName evidence="8">3-deoxy-D-manno-octulosonate 8-phosphate phosphatase</fullName>
    </submittedName>
</protein>
<accession>A0A5B8VH58</accession>
<organism evidence="8 9">
    <name type="scientific">Arachidicoccus ginsenosidivorans</name>
    <dbReference type="NCBI Taxonomy" id="496057"/>
    <lineage>
        <taxon>Bacteria</taxon>
        <taxon>Pseudomonadati</taxon>
        <taxon>Bacteroidota</taxon>
        <taxon>Chitinophagia</taxon>
        <taxon>Chitinophagales</taxon>
        <taxon>Chitinophagaceae</taxon>
        <taxon>Arachidicoccus</taxon>
    </lineage>
</organism>
<keyword evidence="4 7" id="KW-0479">Metal-binding</keyword>
<dbReference type="SFLD" id="SFLDG01138">
    <property type="entry name" value="C1.6.2:_Deoxy-d-mannose-octulo"/>
    <property type="match status" value="1"/>
</dbReference>
<evidence type="ECO:0000256" key="6">
    <source>
        <dbReference type="ARBA" id="ARBA00022842"/>
    </source>
</evidence>
<dbReference type="EMBL" id="CP042434">
    <property type="protein sequence ID" value="QEC70917.1"/>
    <property type="molecule type" value="Genomic_DNA"/>
</dbReference>
<feature type="binding site" evidence="7">
    <location>
        <position position="115"/>
    </location>
    <ligand>
        <name>Mg(2+)</name>
        <dbReference type="ChEBI" id="CHEBI:18420"/>
    </ligand>
</feature>
<dbReference type="InterPro" id="IPR010023">
    <property type="entry name" value="KdsC_fam"/>
</dbReference>
<dbReference type="KEGG" id="agi:FSB73_03725"/>
<dbReference type="RefSeq" id="WP_146780177.1">
    <property type="nucleotide sequence ID" value="NZ_CP042434.1"/>
</dbReference>
<dbReference type="Gene3D" id="3.40.50.1000">
    <property type="entry name" value="HAD superfamily/HAD-like"/>
    <property type="match status" value="1"/>
</dbReference>
<keyword evidence="6 7" id="KW-0460">Magnesium</keyword>